<comment type="caution">
    <text evidence="1">The sequence shown here is derived from an EMBL/GenBank/DDBJ whole genome shotgun (WGS) entry which is preliminary data.</text>
</comment>
<dbReference type="Proteomes" id="UP000499080">
    <property type="component" value="Unassembled WGS sequence"/>
</dbReference>
<dbReference type="AlphaFoldDB" id="A0A4Y2CX59"/>
<evidence type="ECO:0000313" key="2">
    <source>
        <dbReference type="Proteomes" id="UP000499080"/>
    </source>
</evidence>
<dbReference type="EMBL" id="BGPR01000260">
    <property type="protein sequence ID" value="GBM08669.1"/>
    <property type="molecule type" value="Genomic_DNA"/>
</dbReference>
<proteinExistence type="predicted"/>
<sequence>MINHFFYSNCVQFSLVILKSRFEATRGLFWDGPRNFEPRSHDKDYTRAGTLPLSFRTPPAGKRLATTITVIGRIVIYRCDRILLIVASEASRACVAILLELASVGEQGMEPPIPV</sequence>
<name>A0A4Y2CX59_ARAVE</name>
<accession>A0A4Y2CX59</accession>
<reference evidence="1 2" key="1">
    <citation type="journal article" date="2019" name="Sci. Rep.">
        <title>Orb-weaving spider Araneus ventricosus genome elucidates the spidroin gene catalogue.</title>
        <authorList>
            <person name="Kono N."/>
            <person name="Nakamura H."/>
            <person name="Ohtoshi R."/>
            <person name="Moran D.A.P."/>
            <person name="Shinohara A."/>
            <person name="Yoshida Y."/>
            <person name="Fujiwara M."/>
            <person name="Mori M."/>
            <person name="Tomita M."/>
            <person name="Arakawa K."/>
        </authorList>
    </citation>
    <scope>NUCLEOTIDE SEQUENCE [LARGE SCALE GENOMIC DNA]</scope>
</reference>
<protein>
    <submittedName>
        <fullName evidence="1">Uncharacterized protein</fullName>
    </submittedName>
</protein>
<keyword evidence="2" id="KW-1185">Reference proteome</keyword>
<evidence type="ECO:0000313" key="1">
    <source>
        <dbReference type="EMBL" id="GBM08669.1"/>
    </source>
</evidence>
<organism evidence="1 2">
    <name type="scientific">Araneus ventricosus</name>
    <name type="common">Orbweaver spider</name>
    <name type="synonym">Epeira ventricosa</name>
    <dbReference type="NCBI Taxonomy" id="182803"/>
    <lineage>
        <taxon>Eukaryota</taxon>
        <taxon>Metazoa</taxon>
        <taxon>Ecdysozoa</taxon>
        <taxon>Arthropoda</taxon>
        <taxon>Chelicerata</taxon>
        <taxon>Arachnida</taxon>
        <taxon>Araneae</taxon>
        <taxon>Araneomorphae</taxon>
        <taxon>Entelegynae</taxon>
        <taxon>Araneoidea</taxon>
        <taxon>Araneidae</taxon>
        <taxon>Araneus</taxon>
    </lineage>
</organism>
<gene>
    <name evidence="1" type="ORF">AVEN_52754_1</name>
</gene>